<dbReference type="HOGENOM" id="CLU_2485540_0_0_1"/>
<accession>B0X9Q4</accession>
<reference evidence="3" key="2">
    <citation type="submission" date="2020-05" db="UniProtKB">
        <authorList>
            <consortium name="EnsemblMetazoa"/>
        </authorList>
    </citation>
    <scope>IDENTIFICATION</scope>
    <source>
        <strain evidence="3">JHB</strain>
    </source>
</reference>
<name>B0X9Q4_CULQU</name>
<organism>
    <name type="scientific">Culex quinquefasciatus</name>
    <name type="common">Southern house mosquito</name>
    <name type="synonym">Culex pungens</name>
    <dbReference type="NCBI Taxonomy" id="7176"/>
    <lineage>
        <taxon>Eukaryota</taxon>
        <taxon>Metazoa</taxon>
        <taxon>Ecdysozoa</taxon>
        <taxon>Arthropoda</taxon>
        <taxon>Hexapoda</taxon>
        <taxon>Insecta</taxon>
        <taxon>Pterygota</taxon>
        <taxon>Neoptera</taxon>
        <taxon>Endopterygota</taxon>
        <taxon>Diptera</taxon>
        <taxon>Nematocera</taxon>
        <taxon>Culicoidea</taxon>
        <taxon>Culicidae</taxon>
        <taxon>Culicinae</taxon>
        <taxon>Culicini</taxon>
        <taxon>Culex</taxon>
        <taxon>Culex</taxon>
    </lineage>
</organism>
<dbReference type="InParanoid" id="B0X9Q4"/>
<dbReference type="EnsemblMetazoa" id="CPIJ015506-RA">
    <property type="protein sequence ID" value="CPIJ015506-PA"/>
    <property type="gene ID" value="CPIJ015506"/>
</dbReference>
<feature type="signal peptide" evidence="1">
    <location>
        <begin position="1"/>
        <end position="22"/>
    </location>
</feature>
<dbReference type="Proteomes" id="UP000002320">
    <property type="component" value="Unassembled WGS sequence"/>
</dbReference>
<sequence length="87" mass="9795">MWSVSFVLKSFFLATLVAGMMAASSTSDVARAKRGICFHTWDYHTRCPHPAQEFNFSENECTIDSKETAIIEEIKALIGAEFVECRD</sequence>
<reference evidence="2" key="1">
    <citation type="submission" date="2007-03" db="EMBL/GenBank/DDBJ databases">
        <title>Annotation of Culex pipiens quinquefasciatus.</title>
        <authorList>
            <consortium name="The Broad Institute Genome Sequencing Platform"/>
            <person name="Atkinson P.W."/>
            <person name="Hemingway J."/>
            <person name="Christensen B.M."/>
            <person name="Higgs S."/>
            <person name="Kodira C."/>
            <person name="Hannick L."/>
            <person name="Megy K."/>
            <person name="O'Leary S."/>
            <person name="Pearson M."/>
            <person name="Haas B.J."/>
            <person name="Mauceli E."/>
            <person name="Wortman J.R."/>
            <person name="Lee N.H."/>
            <person name="Guigo R."/>
            <person name="Stanke M."/>
            <person name="Alvarado L."/>
            <person name="Amedeo P."/>
            <person name="Antoine C.H."/>
            <person name="Arensburger P."/>
            <person name="Bidwell S.L."/>
            <person name="Crawford M."/>
            <person name="Camaro F."/>
            <person name="Devon K."/>
            <person name="Engels R."/>
            <person name="Hammond M."/>
            <person name="Howarth C."/>
            <person name="Koehrsen M."/>
            <person name="Lawson D."/>
            <person name="Montgomery P."/>
            <person name="Nene V."/>
            <person name="Nusbaum C."/>
            <person name="Puiu D."/>
            <person name="Romero-Severson J."/>
            <person name="Severson D.W."/>
            <person name="Shumway M."/>
            <person name="Sisk P."/>
            <person name="Stolte C."/>
            <person name="Zeng Q."/>
            <person name="Eisenstadt E."/>
            <person name="Fraser-Liggett C."/>
            <person name="Strausberg R."/>
            <person name="Galagan J."/>
            <person name="Birren B."/>
            <person name="Collins F.H."/>
        </authorList>
    </citation>
    <scope>NUCLEOTIDE SEQUENCE [LARGE SCALE GENOMIC DNA]</scope>
    <source>
        <strain evidence="2">JHB</strain>
    </source>
</reference>
<evidence type="ECO:0000313" key="4">
    <source>
        <dbReference type="Proteomes" id="UP000002320"/>
    </source>
</evidence>
<keyword evidence="4" id="KW-1185">Reference proteome</keyword>
<dbReference type="AlphaFoldDB" id="B0X9Q4"/>
<gene>
    <name evidence="3" type="primary">6049655</name>
    <name evidence="2" type="ORF">CpipJ_CPIJ015506</name>
</gene>
<protein>
    <submittedName>
        <fullName evidence="2 3">Uncharacterized protein</fullName>
    </submittedName>
</protein>
<evidence type="ECO:0000256" key="1">
    <source>
        <dbReference type="SAM" id="SignalP"/>
    </source>
</evidence>
<dbReference type="VEuPathDB" id="VectorBase:CPIJ015506"/>
<proteinExistence type="predicted"/>
<dbReference type="KEGG" id="cqu:CpipJ_CPIJ015506"/>
<evidence type="ECO:0000313" key="3">
    <source>
        <dbReference type="EnsemblMetazoa" id="CPIJ015506-PA"/>
    </source>
</evidence>
<evidence type="ECO:0000313" key="2">
    <source>
        <dbReference type="EMBL" id="EDS43256.1"/>
    </source>
</evidence>
<dbReference type="EMBL" id="DS232545">
    <property type="protein sequence ID" value="EDS43256.1"/>
    <property type="molecule type" value="Genomic_DNA"/>
</dbReference>
<keyword evidence="1" id="KW-0732">Signal</keyword>
<feature type="chain" id="PRO_5014567238" evidence="1">
    <location>
        <begin position="23"/>
        <end position="87"/>
    </location>
</feature>